<dbReference type="Gene3D" id="3.90.1530.10">
    <property type="entry name" value="Conserved hypothetical protein from pyrococcus furiosus pfu- 392566-001, ParB domain"/>
    <property type="match status" value="1"/>
</dbReference>
<feature type="domain" description="ParB-like N-terminal" evidence="5">
    <location>
        <begin position="12"/>
        <end position="100"/>
    </location>
</feature>
<dbReference type="Pfam" id="PF02195">
    <property type="entry name" value="ParB_N"/>
    <property type="match status" value="1"/>
</dbReference>
<feature type="region of interest" description="Disordered" evidence="4">
    <location>
        <begin position="143"/>
        <end position="181"/>
    </location>
</feature>
<dbReference type="InterPro" id="IPR050336">
    <property type="entry name" value="Chromosome_partition/occlusion"/>
</dbReference>
<feature type="compositionally biased region" description="Basic and acidic residues" evidence="4">
    <location>
        <begin position="171"/>
        <end position="181"/>
    </location>
</feature>
<dbReference type="InterPro" id="IPR036869">
    <property type="entry name" value="J_dom_sf"/>
</dbReference>
<keyword evidence="2" id="KW-0346">Stress response</keyword>
<dbReference type="GO" id="GO:0006260">
    <property type="term" value="P:DNA replication"/>
    <property type="evidence" value="ECO:0007669"/>
    <property type="project" value="UniProtKB-KW"/>
</dbReference>
<evidence type="ECO:0000259" key="5">
    <source>
        <dbReference type="SMART" id="SM00470"/>
    </source>
</evidence>
<keyword evidence="1" id="KW-0235">DNA replication</keyword>
<dbReference type="SUPFAM" id="SSF46689">
    <property type="entry name" value="Homeodomain-like"/>
    <property type="match status" value="1"/>
</dbReference>
<evidence type="ECO:0000313" key="7">
    <source>
        <dbReference type="Proteomes" id="UP000233343"/>
    </source>
</evidence>
<evidence type="ECO:0000313" key="6">
    <source>
        <dbReference type="EMBL" id="PKG27846.1"/>
    </source>
</evidence>
<dbReference type="InterPro" id="IPR036086">
    <property type="entry name" value="ParB/Sulfiredoxin_sf"/>
</dbReference>
<dbReference type="GO" id="GO:0045881">
    <property type="term" value="P:positive regulation of sporulation resulting in formation of a cellular spore"/>
    <property type="evidence" value="ECO:0007669"/>
    <property type="project" value="TreeGrafter"/>
</dbReference>
<comment type="caution">
    <text evidence="6">The sequence shown here is derived from an EMBL/GenBank/DDBJ whole genome shotgun (WGS) entry which is preliminary data.</text>
</comment>
<reference evidence="6 7" key="1">
    <citation type="journal article" date="2010" name="Int. J. Syst. Evol. Microbiol.">
        <title>Bacillus horneckiae sp. nov., isolated from a spacecraft-assembly clean room.</title>
        <authorList>
            <person name="Vaishampayan P."/>
            <person name="Probst A."/>
            <person name="Krishnamurthi S."/>
            <person name="Ghosh S."/>
            <person name="Osman S."/>
            <person name="McDowall A."/>
            <person name="Ruckmani A."/>
            <person name="Mayilraj S."/>
            <person name="Venkateswaran K."/>
        </authorList>
    </citation>
    <scope>NUCLEOTIDE SEQUENCE [LARGE SCALE GENOMIC DNA]</scope>
    <source>
        <strain evidence="7">1PO1SC</strain>
    </source>
</reference>
<feature type="compositionally biased region" description="Basic and acidic residues" evidence="4">
    <location>
        <begin position="154"/>
        <end position="163"/>
    </location>
</feature>
<dbReference type="PANTHER" id="PTHR33375:SF1">
    <property type="entry name" value="CHROMOSOME-PARTITIONING PROTEIN PARB-RELATED"/>
    <property type="match status" value="1"/>
</dbReference>
<protein>
    <recommendedName>
        <fullName evidence="5">ParB-like N-terminal domain-containing protein</fullName>
    </recommendedName>
</protein>
<organism evidence="6 7">
    <name type="scientific">Cytobacillus horneckiae</name>
    <dbReference type="NCBI Taxonomy" id="549687"/>
    <lineage>
        <taxon>Bacteria</taxon>
        <taxon>Bacillati</taxon>
        <taxon>Bacillota</taxon>
        <taxon>Bacilli</taxon>
        <taxon>Bacillales</taxon>
        <taxon>Bacillaceae</taxon>
        <taxon>Cytobacillus</taxon>
    </lineage>
</organism>
<keyword evidence="7" id="KW-1185">Reference proteome</keyword>
<evidence type="ECO:0000256" key="1">
    <source>
        <dbReference type="ARBA" id="ARBA00022705"/>
    </source>
</evidence>
<keyword evidence="3" id="KW-0238">DNA-binding</keyword>
<dbReference type="SMART" id="SM00470">
    <property type="entry name" value="ParB"/>
    <property type="match status" value="1"/>
</dbReference>
<proteinExistence type="predicted"/>
<evidence type="ECO:0000256" key="3">
    <source>
        <dbReference type="ARBA" id="ARBA00023125"/>
    </source>
</evidence>
<dbReference type="Gene3D" id="1.10.287.110">
    <property type="entry name" value="DnaJ domain"/>
    <property type="match status" value="1"/>
</dbReference>
<dbReference type="InterPro" id="IPR009057">
    <property type="entry name" value="Homeodomain-like_sf"/>
</dbReference>
<dbReference type="GO" id="GO:0005694">
    <property type="term" value="C:chromosome"/>
    <property type="evidence" value="ECO:0007669"/>
    <property type="project" value="TreeGrafter"/>
</dbReference>
<evidence type="ECO:0000256" key="2">
    <source>
        <dbReference type="ARBA" id="ARBA00023016"/>
    </source>
</evidence>
<dbReference type="GO" id="GO:0007059">
    <property type="term" value="P:chromosome segregation"/>
    <property type="evidence" value="ECO:0007669"/>
    <property type="project" value="TreeGrafter"/>
</dbReference>
<accession>A0A2N0ZEA1</accession>
<dbReference type="EMBL" id="PISD01000036">
    <property type="protein sequence ID" value="PKG27846.1"/>
    <property type="molecule type" value="Genomic_DNA"/>
</dbReference>
<dbReference type="AlphaFoldDB" id="A0A2N0ZEA1"/>
<dbReference type="InterPro" id="IPR003115">
    <property type="entry name" value="ParB_N"/>
</dbReference>
<sequence>MNKLFGGVPMVQQIKVDQIKVKHYQVWPDMNKEAFKSLVEDIKSKEMIIYPLLLDENLTVLDGHQRLKAAKLLDFDEVACLITIPMSEEEKLEVAHTSNATARTISTADKKKRARELRAEQRSYRQIAEWVGVSKSSVERWLKGVPSGTGNRVKGSDGKEYPAKKPKRHKESSPIDSEKELRTEVSALETEIATLKGKLQEASADNKRKDDEINRLTRALNTEKLANSFFRGGDNGMGIFASMVGLDETASLSEIDRAFRKARAKAHPDSGGNEWVSQRYNVGYDLFKRLYIKNRKATG</sequence>
<dbReference type="PANTHER" id="PTHR33375">
    <property type="entry name" value="CHROMOSOME-PARTITIONING PROTEIN PARB-RELATED"/>
    <property type="match status" value="1"/>
</dbReference>
<dbReference type="Gene3D" id="1.10.10.60">
    <property type="entry name" value="Homeodomain-like"/>
    <property type="match status" value="1"/>
</dbReference>
<evidence type="ECO:0000256" key="4">
    <source>
        <dbReference type="SAM" id="MobiDB-lite"/>
    </source>
</evidence>
<name>A0A2N0ZEA1_9BACI</name>
<dbReference type="Proteomes" id="UP000233343">
    <property type="component" value="Unassembled WGS sequence"/>
</dbReference>
<dbReference type="SUPFAM" id="SSF46565">
    <property type="entry name" value="Chaperone J-domain"/>
    <property type="match status" value="1"/>
</dbReference>
<gene>
    <name evidence="6" type="ORF">CWS20_17300</name>
</gene>
<dbReference type="GO" id="GO:0003677">
    <property type="term" value="F:DNA binding"/>
    <property type="evidence" value="ECO:0007669"/>
    <property type="project" value="UniProtKB-KW"/>
</dbReference>
<dbReference type="SUPFAM" id="SSF110849">
    <property type="entry name" value="ParB/Sulfiredoxin"/>
    <property type="match status" value="1"/>
</dbReference>